<keyword evidence="5" id="KW-0288">FMN</keyword>
<keyword evidence="7" id="KW-0560">Oxidoreductase</keyword>
<evidence type="ECO:0000256" key="1">
    <source>
        <dbReference type="ARBA" id="ARBA00001917"/>
    </source>
</evidence>
<dbReference type="Gene3D" id="3.20.20.70">
    <property type="entry name" value="Aldolase class I"/>
    <property type="match status" value="1"/>
</dbReference>
<evidence type="ECO:0000256" key="8">
    <source>
        <dbReference type="ARBA" id="ARBA00023033"/>
    </source>
</evidence>
<dbReference type="GO" id="GO:0000166">
    <property type="term" value="F:nucleotide binding"/>
    <property type="evidence" value="ECO:0007669"/>
    <property type="project" value="UniProtKB-KW"/>
</dbReference>
<evidence type="ECO:0000256" key="4">
    <source>
        <dbReference type="ARBA" id="ARBA00022630"/>
    </source>
</evidence>
<comment type="catalytic activity">
    <reaction evidence="10">
        <text>3 propionate 3-nitronate + 3 O2 + H2O = 3 3-oxopropanoate + 2 nitrate + nitrite + H2O2 + 3 H(+)</text>
        <dbReference type="Rhea" id="RHEA:57332"/>
        <dbReference type="ChEBI" id="CHEBI:15377"/>
        <dbReference type="ChEBI" id="CHEBI:15378"/>
        <dbReference type="ChEBI" id="CHEBI:15379"/>
        <dbReference type="ChEBI" id="CHEBI:16240"/>
        <dbReference type="ChEBI" id="CHEBI:16301"/>
        <dbReference type="ChEBI" id="CHEBI:17632"/>
        <dbReference type="ChEBI" id="CHEBI:33190"/>
        <dbReference type="ChEBI" id="CHEBI:136067"/>
    </reaction>
</comment>
<dbReference type="SUPFAM" id="SSF51412">
    <property type="entry name" value="Inosine monophosphate dehydrogenase (IMPDH)"/>
    <property type="match status" value="1"/>
</dbReference>
<evidence type="ECO:0000256" key="5">
    <source>
        <dbReference type="ARBA" id="ARBA00022643"/>
    </source>
</evidence>
<dbReference type="PANTHER" id="PTHR42747">
    <property type="entry name" value="NITRONATE MONOOXYGENASE-RELATED"/>
    <property type="match status" value="1"/>
</dbReference>
<organism evidence="12 13">
    <name type="scientific">Elstera cyanobacteriorum</name>
    <dbReference type="NCBI Taxonomy" id="2022747"/>
    <lineage>
        <taxon>Bacteria</taxon>
        <taxon>Pseudomonadati</taxon>
        <taxon>Pseudomonadota</taxon>
        <taxon>Alphaproteobacteria</taxon>
        <taxon>Rhodospirillales</taxon>
        <taxon>Rhodospirillaceae</taxon>
        <taxon>Elstera</taxon>
    </lineage>
</organism>
<dbReference type="AlphaFoldDB" id="A0A255XMF4"/>
<dbReference type="Pfam" id="PF03060">
    <property type="entry name" value="NMO"/>
    <property type="match status" value="1"/>
</dbReference>
<accession>A0A255XMF4</accession>
<comment type="caution">
    <text evidence="12">The sequence shown here is derived from an EMBL/GenBank/DDBJ whole genome shotgun (WGS) entry which is preliminary data.</text>
</comment>
<keyword evidence="4" id="KW-0285">Flavoprotein</keyword>
<protein>
    <recommendedName>
        <fullName evidence="11">Nitronate monooxygenase</fullName>
    </recommendedName>
    <alternativeName>
        <fullName evidence="9">Propionate 3-nitronate monooxygenase</fullName>
    </alternativeName>
</protein>
<dbReference type="EMBL" id="NOXS01000033">
    <property type="protein sequence ID" value="OYQ18136.1"/>
    <property type="molecule type" value="Genomic_DNA"/>
</dbReference>
<keyword evidence="3" id="KW-0216">Detoxification</keyword>
<dbReference type="GO" id="GO:0051213">
    <property type="term" value="F:dioxygenase activity"/>
    <property type="evidence" value="ECO:0007669"/>
    <property type="project" value="UniProtKB-KW"/>
</dbReference>
<dbReference type="PANTHER" id="PTHR42747:SF3">
    <property type="entry name" value="NITRONATE MONOOXYGENASE-RELATED"/>
    <property type="match status" value="1"/>
</dbReference>
<dbReference type="InterPro" id="IPR004136">
    <property type="entry name" value="NMO"/>
</dbReference>
<sequence>MIDLLTQAPVIQAPMVGSLSPLVIAVCAAGGLGSLACAALSPDQIRREVAAIRAETAAPFNLNFFCHTPPTADAAKDAAWLDALAPYYAEADVPLTAARRGGGRNPFDEAACEVVEELRPPIVSFHFGLPEAALLTRVRQTGARILSSATTVAEARWLEAQGVDAIIAQGNEAGGHRGMFLTADSDGQPGLFALLPQLVDAVIVPVIAAGAIADARGVRAAFALGARAVQVGTAYLLTPQAGRSALHRSAIHAARDEDTRLTNLYTGRPARGLLTRFMREQGPMSTVAPAFPLATGAVDPLRAAFEAKGRDDFSMLWSGQAGGLAREQDAGVLTQHLLAEARRWQGA</sequence>
<dbReference type="GO" id="GO:0018580">
    <property type="term" value="F:nitronate monooxygenase activity"/>
    <property type="evidence" value="ECO:0007669"/>
    <property type="project" value="InterPro"/>
</dbReference>
<keyword evidence="12" id="KW-0223">Dioxygenase</keyword>
<evidence type="ECO:0000256" key="3">
    <source>
        <dbReference type="ARBA" id="ARBA00022575"/>
    </source>
</evidence>
<dbReference type="Proteomes" id="UP000216361">
    <property type="component" value="Unassembled WGS sequence"/>
</dbReference>
<dbReference type="OrthoDB" id="9778912at2"/>
<dbReference type="RefSeq" id="WP_094409697.1">
    <property type="nucleotide sequence ID" value="NZ_BMJZ01000002.1"/>
</dbReference>
<dbReference type="FunFam" id="3.20.20.70:FF:000154">
    <property type="entry name" value="Probable nitronate monooxygenase"/>
    <property type="match status" value="1"/>
</dbReference>
<dbReference type="InterPro" id="IPR013785">
    <property type="entry name" value="Aldolase_TIM"/>
</dbReference>
<keyword evidence="8" id="KW-0503">Monooxygenase</keyword>
<evidence type="ECO:0000256" key="10">
    <source>
        <dbReference type="ARBA" id="ARBA00049401"/>
    </source>
</evidence>
<reference evidence="12 13" key="1">
    <citation type="submission" date="2017-07" db="EMBL/GenBank/DDBJ databases">
        <title>Elstera cyanobacteriorum sp. nov., a novel bacterium isolated from cyanobacterial aggregates in a eutrophic lake.</title>
        <authorList>
            <person name="Cai H."/>
        </authorList>
    </citation>
    <scope>NUCLEOTIDE SEQUENCE [LARGE SCALE GENOMIC DNA]</scope>
    <source>
        <strain evidence="12 13">TH019</strain>
    </source>
</reference>
<evidence type="ECO:0000256" key="7">
    <source>
        <dbReference type="ARBA" id="ARBA00023002"/>
    </source>
</evidence>
<evidence type="ECO:0000256" key="6">
    <source>
        <dbReference type="ARBA" id="ARBA00022741"/>
    </source>
</evidence>
<keyword evidence="6" id="KW-0547">Nucleotide-binding</keyword>
<evidence type="ECO:0000313" key="12">
    <source>
        <dbReference type="EMBL" id="OYQ18136.1"/>
    </source>
</evidence>
<evidence type="ECO:0000313" key="13">
    <source>
        <dbReference type="Proteomes" id="UP000216361"/>
    </source>
</evidence>
<keyword evidence="13" id="KW-1185">Reference proteome</keyword>
<comment type="cofactor">
    <cofactor evidence="1">
        <name>FMN</name>
        <dbReference type="ChEBI" id="CHEBI:58210"/>
    </cofactor>
</comment>
<name>A0A255XMF4_9PROT</name>
<comment type="similarity">
    <text evidence="2">Belongs to the nitronate monooxygenase family. NMO class I subfamily.</text>
</comment>
<dbReference type="GO" id="GO:0009636">
    <property type="term" value="P:response to toxic substance"/>
    <property type="evidence" value="ECO:0007669"/>
    <property type="project" value="UniProtKB-KW"/>
</dbReference>
<evidence type="ECO:0000256" key="9">
    <source>
        <dbReference type="ARBA" id="ARBA00031155"/>
    </source>
</evidence>
<dbReference type="CDD" id="cd04730">
    <property type="entry name" value="NPD_like"/>
    <property type="match status" value="1"/>
</dbReference>
<evidence type="ECO:0000256" key="2">
    <source>
        <dbReference type="ARBA" id="ARBA00009881"/>
    </source>
</evidence>
<gene>
    <name evidence="12" type="ORF">CHR90_14360</name>
</gene>
<evidence type="ECO:0000256" key="11">
    <source>
        <dbReference type="ARBA" id="ARBA00067136"/>
    </source>
</evidence>
<proteinExistence type="inferred from homology"/>